<name>X1CIZ2_9ZZZZ</name>
<evidence type="ECO:0000313" key="1">
    <source>
        <dbReference type="EMBL" id="GAG84211.1"/>
    </source>
</evidence>
<protein>
    <submittedName>
        <fullName evidence="1">Uncharacterized protein</fullName>
    </submittedName>
</protein>
<reference evidence="1" key="1">
    <citation type="journal article" date="2014" name="Front. Microbiol.">
        <title>High frequency of phylogenetically diverse reductive dehalogenase-homologous genes in deep subseafloor sedimentary metagenomes.</title>
        <authorList>
            <person name="Kawai M."/>
            <person name="Futagami T."/>
            <person name="Toyoda A."/>
            <person name="Takaki Y."/>
            <person name="Nishi S."/>
            <person name="Hori S."/>
            <person name="Arai W."/>
            <person name="Tsubouchi T."/>
            <person name="Morono Y."/>
            <person name="Uchiyama I."/>
            <person name="Ito T."/>
            <person name="Fujiyama A."/>
            <person name="Inagaki F."/>
            <person name="Takami H."/>
        </authorList>
    </citation>
    <scope>NUCLEOTIDE SEQUENCE</scope>
    <source>
        <strain evidence="1">Expedition CK06-06</strain>
    </source>
</reference>
<proteinExistence type="predicted"/>
<gene>
    <name evidence="1" type="ORF">S01H4_26356</name>
</gene>
<organism evidence="1">
    <name type="scientific">marine sediment metagenome</name>
    <dbReference type="NCBI Taxonomy" id="412755"/>
    <lineage>
        <taxon>unclassified sequences</taxon>
        <taxon>metagenomes</taxon>
        <taxon>ecological metagenomes</taxon>
    </lineage>
</organism>
<dbReference type="AlphaFoldDB" id="X1CIZ2"/>
<dbReference type="EMBL" id="BART01012698">
    <property type="protein sequence ID" value="GAG84211.1"/>
    <property type="molecule type" value="Genomic_DNA"/>
</dbReference>
<feature type="non-terminal residue" evidence="1">
    <location>
        <position position="1"/>
    </location>
</feature>
<comment type="caution">
    <text evidence="1">The sequence shown here is derived from an EMBL/GenBank/DDBJ whole genome shotgun (WGS) entry which is preliminary data.</text>
</comment>
<accession>X1CIZ2</accession>
<sequence>IRNKMWMKISRLYPKFTNPLWAERFRARAIIMLPILLKNIEIFIDAFSAFYERRAGQQMGTILAGAYSGFYSDKIVEYDWAKEWIDNQDWTNQSILEAETDELKCLYTILESAINVSTQESRLERTVSELIICVYSQTIEDVDSEVAQSTLNRHGLKYDHDNRMFWISNSHKAIYKFLFKSPWQSRWRDILMRIDGAIERSSVRFGPMTQRAIGVPSKVFIQEKK</sequence>